<evidence type="ECO:0000313" key="2">
    <source>
        <dbReference type="Proteomes" id="UP000003082"/>
    </source>
</evidence>
<keyword evidence="2" id="KW-1185">Reference proteome</keyword>
<evidence type="ECO:0000313" key="1">
    <source>
        <dbReference type="EMBL" id="EEF15354.1"/>
    </source>
</evidence>
<organism evidence="1 2">
    <name type="scientific">Campylobacter rectus RM3267</name>
    <dbReference type="NCBI Taxonomy" id="553218"/>
    <lineage>
        <taxon>Bacteria</taxon>
        <taxon>Pseudomonadati</taxon>
        <taxon>Campylobacterota</taxon>
        <taxon>Epsilonproteobacteria</taxon>
        <taxon>Campylobacterales</taxon>
        <taxon>Campylobacteraceae</taxon>
        <taxon>Campylobacter</taxon>
    </lineage>
</organism>
<dbReference type="EMBL" id="ACFU01000001">
    <property type="protein sequence ID" value="EEF15354.1"/>
    <property type="molecule type" value="Genomic_DNA"/>
</dbReference>
<gene>
    <name evidence="1" type="ORF">CAMRE0001_0126</name>
</gene>
<reference evidence="1 2" key="1">
    <citation type="submission" date="2008-08" db="EMBL/GenBank/DDBJ databases">
        <authorList>
            <person name="Madupu R."/>
            <person name="Durkin A.S."/>
            <person name="Torralba M."/>
            <person name="Methe B."/>
            <person name="Sutton G.G."/>
            <person name="Strausberg R.L."/>
            <person name="Nelson K.E."/>
        </authorList>
    </citation>
    <scope>NUCLEOTIDE SEQUENCE [LARGE SCALE GENOMIC DNA]</scope>
    <source>
        <strain evidence="1 2">RM3267</strain>
    </source>
</reference>
<accession>B9CXT6</accession>
<dbReference type="AlphaFoldDB" id="B9CXT6"/>
<proteinExistence type="predicted"/>
<sequence>MHSASFFCYFSSNFKNLSRKKLKSAPQNRRALAFVKSSMVTV</sequence>
<name>B9CXT6_CAMRE</name>
<comment type="caution">
    <text evidence="1">The sequence shown here is derived from an EMBL/GenBank/DDBJ whole genome shotgun (WGS) entry which is preliminary data.</text>
</comment>
<protein>
    <submittedName>
        <fullName evidence="1">Uncharacterized protein</fullName>
    </submittedName>
</protein>
<dbReference type="Proteomes" id="UP000003082">
    <property type="component" value="Unassembled WGS sequence"/>
</dbReference>